<comment type="caution">
    <text evidence="2">The sequence shown here is derived from an EMBL/GenBank/DDBJ whole genome shotgun (WGS) entry which is preliminary data.</text>
</comment>
<feature type="region of interest" description="Disordered" evidence="1">
    <location>
        <begin position="1"/>
        <end position="25"/>
    </location>
</feature>
<sequence length="1347" mass="151553">MTMTLVPHRARKLEDQSKDAVENPPEDLQKFRNFPAWVLLGEPGAGKSTAFESEAEATGGRCLRIAEFIHADPDEAWNGKTLFLDGLDEIRASAGNDSAIQLIRKQLKRLGNPPFRVACRAADWYGASDAEDLKAASADGHLAVLQLDPLSDDDILTLLRDNYGTKDPDAFVEKATRLGVADLLDNPQTLGLLAEAVRGDQWPTTRHDTYRLACEKLAEEANKRHRDQARARPRSVESLLDAAGQLCAVLLLSDQTGIALDPERSGSRYIYLNSCASPDLESAALAVRTKLFRPEGEERVVPSHRSVAEYLAARWLARQIDSAGLPLGRVLNLLLGQDGRTVAGLRGLYAWLALHSQRARPRLIEADPLTVVIYGDVKPMTVSDKRSLLSGLRREAERYHGFRWGVSTTHPFAALADPELRDDFLSALQAPERDEASQAFVDCVLDILTEGGTPAELVPLLLDIVCDPTRWAGIRKEALQAWLKLAEPYVALALLDDITAGRIADEDDELTGMLLRVLYPANIEPEALLRYFHTPKRSNLLGSYVWFWEEELPTAAPENHLPILLDELARHPEYLRPHDVLMRSLNQMADALLARGIAIHGEEISEERLFSWLGIGADKYGGLSREKAAQQFISGWIGARSRHYKAMLALCFKQCESHEHPAYCVRQQENRLHNACPPEDIGLWHLMELDKTADDGLARVHLAEAVNALMYQRGAAGLSLERLEEWVDAHPERKHWLEPLLAWDIPEWKLEEAADRKTREQERSETKRNRTIALQNQLSQIQSGAARVDLMHQLAGVWMGLYIDTRGETPTDRFDSYCDNGNEMLSISEAGFRHCPERDDLPTVKEIIGLALKQKEHFIRRPCLVGMELRWRDGEAEIDKLPEETLRRMFAFQLTDGTGNTPEWFIHIVQQRPALAAEVLGLYAGTTLKAGKDFVDSIYPLAHDAEYRDVAILAAPRLLETFPVRARTGQLHYLENLLKAAMRYTPEQLPALIEKKLSMKGMDVAQKVYWLATAMLLDPKQYEAALWRHIGKSEVRANHLAGFLGDRDGGMRDDYTLSVSTTGKLIERLVPHAVIERPTGGAYTVSDAMRRGDHIRALINRLGVLATPEAKQEIDRLLGLPTLHKLKHMLEAARHELKQRQRESEFRFPLPSEVAQVFANLAPTSVADLAALTLDHLDDIARGIRQDNDDGFRAFWNVWIEARQQEIAAREENYCRDALLTRLRPRLEPLGIDSQPEGDYANDKRADLRLSYRTEFELPIEIKRDSNESLWSALRKQLIGQYAIAPRASGYGIYLVLWFGGEGMPGATDGGKKPQTPEELRTRLEAQLGPMERQRIFVRVLDVSWPK</sequence>
<organism evidence="2 3">
    <name type="scientific">Thiobacillus denitrificans</name>
    <dbReference type="NCBI Taxonomy" id="36861"/>
    <lineage>
        <taxon>Bacteria</taxon>
        <taxon>Pseudomonadati</taxon>
        <taxon>Pseudomonadota</taxon>
        <taxon>Betaproteobacteria</taxon>
        <taxon>Nitrosomonadales</taxon>
        <taxon>Thiobacillaceae</taxon>
        <taxon>Thiobacillus</taxon>
    </lineage>
</organism>
<protein>
    <submittedName>
        <fullName evidence="2">Uncharacterized protein</fullName>
    </submittedName>
</protein>
<name>A0A106BW02_THIDE</name>
<gene>
    <name evidence="2" type="ORF">ABW22_00335</name>
</gene>
<accession>A0A106BW02</accession>
<dbReference type="Proteomes" id="UP000064243">
    <property type="component" value="Unassembled WGS sequence"/>
</dbReference>
<dbReference type="EMBL" id="LDUG01000002">
    <property type="protein sequence ID" value="KVW99656.1"/>
    <property type="molecule type" value="Genomic_DNA"/>
</dbReference>
<reference evidence="2 3" key="1">
    <citation type="journal article" date="2015" name="Appl. Environ. Microbiol.">
        <title>Aerobic and Anaerobic Thiosulfate Oxidation by a Cold-Adapted, Subglacial Chemoautotroph.</title>
        <authorList>
            <person name="Harrold Z.R."/>
            <person name="Skidmore M.L."/>
            <person name="Hamilton T.L."/>
            <person name="Desch L."/>
            <person name="Amada K."/>
            <person name="van Gelder W."/>
            <person name="Glover K."/>
            <person name="Roden E.E."/>
            <person name="Boyd E.S."/>
        </authorList>
    </citation>
    <scope>NUCLEOTIDE SEQUENCE [LARGE SCALE GENOMIC DNA]</scope>
    <source>
        <strain evidence="2 3">RG</strain>
    </source>
</reference>
<evidence type="ECO:0000313" key="2">
    <source>
        <dbReference type="EMBL" id="KVW99656.1"/>
    </source>
</evidence>
<dbReference type="InterPro" id="IPR027417">
    <property type="entry name" value="P-loop_NTPase"/>
</dbReference>
<dbReference type="SUPFAM" id="SSF52540">
    <property type="entry name" value="P-loop containing nucleoside triphosphate hydrolases"/>
    <property type="match status" value="1"/>
</dbReference>
<feature type="compositionally biased region" description="Basic and acidic residues" evidence="1">
    <location>
        <begin position="12"/>
        <end position="21"/>
    </location>
</feature>
<evidence type="ECO:0000313" key="3">
    <source>
        <dbReference type="Proteomes" id="UP000064243"/>
    </source>
</evidence>
<dbReference type="PATRIC" id="fig|36861.3.peg.1097"/>
<evidence type="ECO:0000256" key="1">
    <source>
        <dbReference type="SAM" id="MobiDB-lite"/>
    </source>
</evidence>
<proteinExistence type="predicted"/>
<keyword evidence="3" id="KW-1185">Reference proteome</keyword>